<dbReference type="Proteomes" id="UP000265703">
    <property type="component" value="Unassembled WGS sequence"/>
</dbReference>
<reference evidence="1 2" key="1">
    <citation type="submission" date="2018-06" db="EMBL/GenBank/DDBJ databases">
        <title>Comparative genomics reveals the genomic features of Rhizophagus irregularis, R. cerebriforme, R. diaphanum and Gigaspora rosea, and their symbiotic lifestyle signature.</title>
        <authorList>
            <person name="Morin E."/>
            <person name="San Clemente H."/>
            <person name="Chen E.C.H."/>
            <person name="De La Providencia I."/>
            <person name="Hainaut M."/>
            <person name="Kuo A."/>
            <person name="Kohler A."/>
            <person name="Murat C."/>
            <person name="Tang N."/>
            <person name="Roy S."/>
            <person name="Loubradou J."/>
            <person name="Henrissat B."/>
            <person name="Grigoriev I.V."/>
            <person name="Corradi N."/>
            <person name="Roux C."/>
            <person name="Martin F.M."/>
        </authorList>
    </citation>
    <scope>NUCLEOTIDE SEQUENCE [LARGE SCALE GENOMIC DNA]</scope>
    <source>
        <strain evidence="1 2">DAOM 227022</strain>
    </source>
</reference>
<evidence type="ECO:0000313" key="1">
    <source>
        <dbReference type="EMBL" id="RIA88877.1"/>
    </source>
</evidence>
<protein>
    <submittedName>
        <fullName evidence="1">Uncharacterized protein</fullName>
    </submittedName>
</protein>
<dbReference type="STRING" id="658196.A0A397SYI1"/>
<keyword evidence="2" id="KW-1185">Reference proteome</keyword>
<gene>
    <name evidence="1" type="ORF">C1645_739057</name>
</gene>
<sequence length="138" mass="16507">MSGTLKMLDMDRDCPVLDVQCPCPSLMTILYGDILDQLTERELERILKESDKAHKKIYNPKTNHMIIINGPVYHKLLLREYMYWKEERLRRKLENLNALEKIIFATKISKITKESKKSKRNIVNNMKMKRLIFQITFY</sequence>
<comment type="caution">
    <text evidence="1">The sequence shown here is derived from an EMBL/GenBank/DDBJ whole genome shotgun (WGS) entry which is preliminary data.</text>
</comment>
<accession>A0A397SYI1</accession>
<name>A0A397SYI1_9GLOM</name>
<organism evidence="1 2">
    <name type="scientific">Glomus cerebriforme</name>
    <dbReference type="NCBI Taxonomy" id="658196"/>
    <lineage>
        <taxon>Eukaryota</taxon>
        <taxon>Fungi</taxon>
        <taxon>Fungi incertae sedis</taxon>
        <taxon>Mucoromycota</taxon>
        <taxon>Glomeromycotina</taxon>
        <taxon>Glomeromycetes</taxon>
        <taxon>Glomerales</taxon>
        <taxon>Glomeraceae</taxon>
        <taxon>Glomus</taxon>
    </lineage>
</organism>
<evidence type="ECO:0000313" key="2">
    <source>
        <dbReference type="Proteomes" id="UP000265703"/>
    </source>
</evidence>
<proteinExistence type="predicted"/>
<dbReference type="AlphaFoldDB" id="A0A397SYI1"/>
<dbReference type="EMBL" id="QKYT01000242">
    <property type="protein sequence ID" value="RIA88877.1"/>
    <property type="molecule type" value="Genomic_DNA"/>
</dbReference>